<dbReference type="Proteomes" id="UP000694429">
    <property type="component" value="Chromosome 5"/>
</dbReference>
<evidence type="ECO:0000256" key="7">
    <source>
        <dbReference type="ARBA" id="ARBA00029348"/>
    </source>
</evidence>
<reference evidence="11 13" key="1">
    <citation type="journal article" date="2005" name="Nature">
        <title>Genome sequence, comparative analysis and haplotype structure of the domestic dog.</title>
        <authorList>
            <consortium name="Broad Sequencing Platform"/>
            <person name="Lindblad-Toh K."/>
            <person name="Wade C.M."/>
            <person name="Mikkelsen T.S."/>
            <person name="Karlsson E.K."/>
            <person name="Jaffe D.B."/>
            <person name="Kamal M."/>
            <person name="Clamp M."/>
            <person name="Chang J.L."/>
            <person name="Kulbokas E.J. III"/>
            <person name="Zody M.C."/>
            <person name="Mauceli E."/>
            <person name="Xie X."/>
            <person name="Breen M."/>
            <person name="Wayne R.K."/>
            <person name="Ostrander E.A."/>
            <person name="Ponting C.P."/>
            <person name="Galibert F."/>
            <person name="Smith D.R."/>
            <person name="DeJong P.J."/>
            <person name="Kirkness E."/>
            <person name="Alvarez P."/>
            <person name="Biagi T."/>
            <person name="Brockman W."/>
            <person name="Butler J."/>
            <person name="Chin C.W."/>
            <person name="Cook A."/>
            <person name="Cuff J."/>
            <person name="Daly M.J."/>
            <person name="DeCaprio D."/>
            <person name="Gnerre S."/>
            <person name="Grabherr M."/>
            <person name="Kellis M."/>
            <person name="Kleber M."/>
            <person name="Bardeleben C."/>
            <person name="Goodstadt L."/>
            <person name="Heger A."/>
            <person name="Hitte C."/>
            <person name="Kim L."/>
            <person name="Koepfli K.P."/>
            <person name="Parker H.G."/>
            <person name="Pollinger J.P."/>
            <person name="Searle S.M."/>
            <person name="Sutter N.B."/>
            <person name="Thomas R."/>
            <person name="Webber C."/>
            <person name="Baldwin J."/>
            <person name="Abebe A."/>
            <person name="Abouelleil A."/>
            <person name="Aftuck L."/>
            <person name="Ait-Zahra M."/>
            <person name="Aldredge T."/>
            <person name="Allen N."/>
            <person name="An P."/>
            <person name="Anderson S."/>
            <person name="Antoine C."/>
            <person name="Arachchi H."/>
            <person name="Aslam A."/>
            <person name="Ayotte L."/>
            <person name="Bachantsang P."/>
            <person name="Barry A."/>
            <person name="Bayul T."/>
            <person name="Benamara M."/>
            <person name="Berlin A."/>
            <person name="Bessette D."/>
            <person name="Blitshteyn B."/>
            <person name="Bloom T."/>
            <person name="Blye J."/>
            <person name="Boguslavskiy L."/>
            <person name="Bonnet C."/>
            <person name="Boukhgalter B."/>
            <person name="Brown A."/>
            <person name="Cahill P."/>
            <person name="Calixte N."/>
            <person name="Camarata J."/>
            <person name="Cheshatsang Y."/>
            <person name="Chu J."/>
            <person name="Citroen M."/>
            <person name="Collymore A."/>
            <person name="Cooke P."/>
            <person name="Dawoe T."/>
            <person name="Daza R."/>
            <person name="Decktor K."/>
            <person name="DeGray S."/>
            <person name="Dhargay N."/>
            <person name="Dooley K."/>
            <person name="Dooley K."/>
            <person name="Dorje P."/>
            <person name="Dorjee K."/>
            <person name="Dorris L."/>
            <person name="Duffey N."/>
            <person name="Dupes A."/>
            <person name="Egbiremolen O."/>
            <person name="Elong R."/>
            <person name="Falk J."/>
            <person name="Farina A."/>
            <person name="Faro S."/>
            <person name="Ferguson D."/>
            <person name="Ferreira P."/>
            <person name="Fisher S."/>
            <person name="FitzGerald M."/>
            <person name="Foley K."/>
            <person name="Foley C."/>
            <person name="Franke A."/>
            <person name="Friedrich D."/>
            <person name="Gage D."/>
            <person name="Garber M."/>
            <person name="Gearin G."/>
            <person name="Giannoukos G."/>
            <person name="Goode T."/>
            <person name="Goyette A."/>
            <person name="Graham J."/>
            <person name="Grandbois E."/>
            <person name="Gyaltsen K."/>
            <person name="Hafez N."/>
            <person name="Hagopian D."/>
            <person name="Hagos B."/>
            <person name="Hall J."/>
            <person name="Healy C."/>
            <person name="Hegarty R."/>
            <person name="Honan T."/>
            <person name="Horn A."/>
            <person name="Houde N."/>
            <person name="Hughes L."/>
            <person name="Hunnicutt L."/>
            <person name="Husby M."/>
            <person name="Jester B."/>
            <person name="Jones C."/>
            <person name="Kamat A."/>
            <person name="Kanga B."/>
            <person name="Kells C."/>
            <person name="Khazanovich D."/>
            <person name="Kieu A.C."/>
            <person name="Kisner P."/>
            <person name="Kumar M."/>
            <person name="Lance K."/>
            <person name="Landers T."/>
            <person name="Lara M."/>
            <person name="Lee W."/>
            <person name="Leger J.P."/>
            <person name="Lennon N."/>
            <person name="Leuper L."/>
            <person name="LeVine S."/>
            <person name="Liu J."/>
            <person name="Liu X."/>
            <person name="Lokyitsang Y."/>
            <person name="Lokyitsang T."/>
            <person name="Lui A."/>
            <person name="Macdonald J."/>
            <person name="Major J."/>
            <person name="Marabella R."/>
            <person name="Maru K."/>
            <person name="Matthews C."/>
            <person name="McDonough S."/>
            <person name="Mehta T."/>
            <person name="Meldrim J."/>
            <person name="Melnikov A."/>
            <person name="Meneus L."/>
            <person name="Mihalev A."/>
            <person name="Mihova T."/>
            <person name="Miller K."/>
            <person name="Mittelman R."/>
            <person name="Mlenga V."/>
            <person name="Mulrain L."/>
            <person name="Munson G."/>
            <person name="Navidi A."/>
            <person name="Naylor J."/>
            <person name="Nguyen T."/>
            <person name="Nguyen N."/>
            <person name="Nguyen C."/>
            <person name="Nguyen T."/>
            <person name="Nicol R."/>
            <person name="Norbu N."/>
            <person name="Norbu C."/>
            <person name="Novod N."/>
            <person name="Nyima T."/>
            <person name="Olandt P."/>
            <person name="O'Neill B."/>
            <person name="O'Neill K."/>
            <person name="Osman S."/>
            <person name="Oyono L."/>
            <person name="Patti C."/>
            <person name="Perrin D."/>
            <person name="Phunkhang P."/>
            <person name="Pierre F."/>
            <person name="Priest M."/>
            <person name="Rachupka A."/>
            <person name="Raghuraman S."/>
            <person name="Rameau R."/>
            <person name="Ray V."/>
            <person name="Raymond C."/>
            <person name="Rege F."/>
            <person name="Rise C."/>
            <person name="Rogers J."/>
            <person name="Rogov P."/>
            <person name="Sahalie J."/>
            <person name="Settipalli S."/>
            <person name="Sharpe T."/>
            <person name="Shea T."/>
            <person name="Sheehan M."/>
            <person name="Sherpa N."/>
            <person name="Shi J."/>
            <person name="Shih D."/>
            <person name="Sloan J."/>
            <person name="Smith C."/>
            <person name="Sparrow T."/>
            <person name="Stalker J."/>
            <person name="Stange-Thomann N."/>
            <person name="Stavropoulos S."/>
            <person name="Stone C."/>
            <person name="Stone S."/>
            <person name="Sykes S."/>
            <person name="Tchuinga P."/>
            <person name="Tenzing P."/>
            <person name="Tesfaye S."/>
            <person name="Thoulutsang D."/>
            <person name="Thoulutsang Y."/>
            <person name="Topham K."/>
            <person name="Topping I."/>
            <person name="Tsamla T."/>
            <person name="Vassiliev H."/>
            <person name="Venkataraman V."/>
            <person name="Vo A."/>
            <person name="Wangchuk T."/>
            <person name="Wangdi T."/>
            <person name="Weiand M."/>
            <person name="Wilkinson J."/>
            <person name="Wilson A."/>
            <person name="Yadav S."/>
            <person name="Yang S."/>
            <person name="Yang X."/>
            <person name="Young G."/>
            <person name="Yu Q."/>
            <person name="Zainoun J."/>
            <person name="Zembek L."/>
            <person name="Zimmer A."/>
            <person name="Lander E.S."/>
        </authorList>
    </citation>
    <scope>NUCLEOTIDE SEQUENCE [LARGE SCALE GENOMIC DNA]</scope>
    <source>
        <strain evidence="11">Boxer</strain>
    </source>
</reference>
<proteinExistence type="predicted"/>
<dbReference type="PANTHER" id="PTHR42870">
    <property type="entry name" value="ACETYL-COA C-ACETYLTRANSFERASE"/>
    <property type="match status" value="1"/>
</dbReference>
<dbReference type="Pfam" id="PF02036">
    <property type="entry name" value="SCP2"/>
    <property type="match status" value="1"/>
</dbReference>
<keyword evidence="1" id="KW-0963">Cytoplasm</keyword>
<protein>
    <recommendedName>
        <fullName evidence="6">acetyl-CoA C-acyltransferase</fullName>
        <ecNumber evidence="6">2.3.1.16</ecNumber>
    </recommendedName>
</protein>
<dbReference type="FunFam" id="3.30.1050.10:FF:000001">
    <property type="entry name" value="Putative Non-specific lipid-transfer protein"/>
    <property type="match status" value="1"/>
</dbReference>
<evidence type="ECO:0000256" key="6">
    <source>
        <dbReference type="ARBA" id="ARBA00024073"/>
    </source>
</evidence>
<gene>
    <name evidence="11" type="primary">SCP2</name>
</gene>
<evidence type="ECO:0000256" key="1">
    <source>
        <dbReference type="ARBA" id="ARBA00022490"/>
    </source>
</evidence>
<dbReference type="InterPro" id="IPR036527">
    <property type="entry name" value="SCP2_sterol-bd_dom_sf"/>
</dbReference>
<keyword evidence="4" id="KW-0012">Acyltransferase</keyword>
<evidence type="ECO:0000313" key="12">
    <source>
        <dbReference type="Ensembl" id="ENSCAFP00030007515.1"/>
    </source>
</evidence>
<dbReference type="InterPro" id="IPR055140">
    <property type="entry name" value="Thiolase_C_2"/>
</dbReference>
<evidence type="ECO:0000259" key="10">
    <source>
        <dbReference type="Pfam" id="PF22691"/>
    </source>
</evidence>
<evidence type="ECO:0000256" key="5">
    <source>
        <dbReference type="ARBA" id="ARBA00024049"/>
    </source>
</evidence>
<evidence type="ECO:0000259" key="8">
    <source>
        <dbReference type="Pfam" id="PF00108"/>
    </source>
</evidence>
<dbReference type="AlphaFoldDB" id="A0A8C0MB70"/>
<keyword evidence="2" id="KW-0808">Transferase</keyword>
<dbReference type="InterPro" id="IPR020616">
    <property type="entry name" value="Thiolase_N"/>
</dbReference>
<comment type="subunit">
    <text evidence="5">Interacts with PEX5; the interaction is essential for peroxisomal import.</text>
</comment>
<keyword evidence="3" id="KW-0443">Lipid metabolism</keyword>
<feature type="domain" description="Thiolase N-terminal" evidence="8">
    <location>
        <begin position="11"/>
        <end position="236"/>
    </location>
</feature>
<dbReference type="OrthoDB" id="542135at2759"/>
<dbReference type="InterPro" id="IPR020615">
    <property type="entry name" value="Thiolase_acyl_enz_int_AS"/>
</dbReference>
<dbReference type="SUPFAM" id="SSF53901">
    <property type="entry name" value="Thiolase-like"/>
    <property type="match status" value="2"/>
</dbReference>
<dbReference type="Gene3D" id="3.40.47.10">
    <property type="match status" value="1"/>
</dbReference>
<dbReference type="PROSITE" id="PS00098">
    <property type="entry name" value="THIOLASE_1"/>
    <property type="match status" value="1"/>
</dbReference>
<dbReference type="PANTHER" id="PTHR42870:SF1">
    <property type="entry name" value="NON-SPECIFIC LIPID-TRANSFER PROTEIN-LIKE 2"/>
    <property type="match status" value="1"/>
</dbReference>
<sequence length="504" mass="54604">MASRSGALRRVFVVGVGMTKFLKPGVENLDYPDLAREAGQKALADAQIPYSVVEQACIGYVYGNSTCGQRSIYHSLGLTGIPIINVNNNCATGSTALFMARNLIQGGVADCVLALGFEKMEKGAILLNSSQKTNPLDKHVEVFINKYGLSAKPVVPQMFACAGKEHMEKYGTTVKQFAKIGWKNHKHSVNNPNSQFQKEFSLDEVMTSQNVFDFLTILQCCPTSDGAAAAVLASEQFVQKYNLQSKAVEILAQEMVTDLPSSFEEKSVIKAVGYDMSKEAAKKCYEKSGLTPSDIDVIELHDCFSVNELLTYEALGLCPEGLAQCAELCWQLRGEAGKRQVPGAKVALQHNLGIGGAVVVTLYKMGFPEAARTHQIEAVPTSSAVDGFKANLVFKEIEKKLEEEGEEFVKKIGGIFAFKVKNGPEGKEATWVVDVKNGKGSVLPNSDKKADCTITMADSDLLALMTGKMNPQSAFFQGKLKITGNMGLAMKLQNLQLQPGKAKL</sequence>
<dbReference type="EC" id="2.3.1.16" evidence="6"/>
<reference evidence="12" key="3">
    <citation type="submission" date="2025-05" db="UniProtKB">
        <authorList>
            <consortium name="Ensembl"/>
        </authorList>
    </citation>
    <scope>IDENTIFICATION</scope>
</reference>
<comment type="catalytic activity">
    <reaction evidence="7">
        <text>4,8,12-trimethyltridecanoyl-CoA + propanoyl-CoA = 3-oxopristanoyl-CoA + CoA</text>
        <dbReference type="Rhea" id="RHEA:10408"/>
        <dbReference type="ChEBI" id="CHEBI:57287"/>
        <dbReference type="ChEBI" id="CHEBI:57291"/>
        <dbReference type="ChEBI" id="CHEBI:57351"/>
        <dbReference type="ChEBI" id="CHEBI:57392"/>
        <dbReference type="EC" id="2.3.1.176"/>
    </reaction>
    <physiologicalReaction direction="right-to-left" evidence="7">
        <dbReference type="Rhea" id="RHEA:10410"/>
    </physiologicalReaction>
</comment>
<dbReference type="GO" id="GO:0006629">
    <property type="term" value="P:lipid metabolic process"/>
    <property type="evidence" value="ECO:0007669"/>
    <property type="project" value="UniProtKB-KW"/>
</dbReference>
<feature type="domain" description="SCP2" evidence="9">
    <location>
        <begin position="394"/>
        <end position="495"/>
    </location>
</feature>
<dbReference type="InterPro" id="IPR016039">
    <property type="entry name" value="Thiolase-like"/>
</dbReference>
<dbReference type="Ensembl" id="ENSCAFT00000107346.1">
    <property type="protein sequence ID" value="ENSCAFP00000067868.1"/>
    <property type="gene ID" value="ENSCAFG00000032423.3"/>
</dbReference>
<name>A0A8C0MB70_CANLF</name>
<dbReference type="Pfam" id="PF00108">
    <property type="entry name" value="Thiolase_N"/>
    <property type="match status" value="1"/>
</dbReference>
<feature type="domain" description="Thiolase C-terminal" evidence="10">
    <location>
        <begin position="276"/>
        <end position="323"/>
    </location>
</feature>
<dbReference type="NCBIfam" id="NF006102">
    <property type="entry name" value="PRK08256.1"/>
    <property type="match status" value="1"/>
</dbReference>
<evidence type="ECO:0000256" key="2">
    <source>
        <dbReference type="ARBA" id="ARBA00022679"/>
    </source>
</evidence>
<evidence type="ECO:0000259" key="9">
    <source>
        <dbReference type="Pfam" id="PF02036"/>
    </source>
</evidence>
<dbReference type="Gene3D" id="3.30.1050.10">
    <property type="entry name" value="SCP2 sterol-binding domain"/>
    <property type="match status" value="1"/>
</dbReference>
<reference evidence="12" key="2">
    <citation type="submission" date="2019-03" db="EMBL/GenBank/DDBJ databases">
        <authorList>
            <person name="Warren W.C."/>
            <person name="Johnson G.S."/>
        </authorList>
    </citation>
    <scope>NUCLEOTIDE SEQUENCE [LARGE SCALE GENOMIC DNA]</scope>
    <source>
        <strain evidence="12">Basenji</strain>
    </source>
</reference>
<accession>A0A8C0MB70</accession>
<dbReference type="Ensembl" id="ENSCAFT00030008555.1">
    <property type="protein sequence ID" value="ENSCAFP00030007515.1"/>
    <property type="gene ID" value="ENSCAFG00030004467.1"/>
</dbReference>
<evidence type="ECO:0000313" key="14">
    <source>
        <dbReference type="Proteomes" id="UP000694429"/>
    </source>
</evidence>
<evidence type="ECO:0000256" key="3">
    <source>
        <dbReference type="ARBA" id="ARBA00023098"/>
    </source>
</evidence>
<evidence type="ECO:0000313" key="11">
    <source>
        <dbReference type="Ensembl" id="ENSCAFP00000067868.1"/>
    </source>
</evidence>
<dbReference type="SUPFAM" id="SSF55718">
    <property type="entry name" value="SCP-like"/>
    <property type="match status" value="1"/>
</dbReference>
<evidence type="ECO:0000256" key="4">
    <source>
        <dbReference type="ARBA" id="ARBA00023315"/>
    </source>
</evidence>
<dbReference type="GO" id="GO:0003988">
    <property type="term" value="F:acetyl-CoA C-acyltransferase activity"/>
    <property type="evidence" value="ECO:0007669"/>
    <property type="project" value="UniProtKB-EC"/>
</dbReference>
<organism evidence="12 14">
    <name type="scientific">Canis lupus familiaris</name>
    <name type="common">Dog</name>
    <name type="synonym">Canis familiaris</name>
    <dbReference type="NCBI Taxonomy" id="9615"/>
    <lineage>
        <taxon>Eukaryota</taxon>
        <taxon>Metazoa</taxon>
        <taxon>Chordata</taxon>
        <taxon>Craniata</taxon>
        <taxon>Vertebrata</taxon>
        <taxon>Euteleostomi</taxon>
        <taxon>Mammalia</taxon>
        <taxon>Eutheria</taxon>
        <taxon>Laurasiatheria</taxon>
        <taxon>Carnivora</taxon>
        <taxon>Caniformia</taxon>
        <taxon>Canidae</taxon>
        <taxon>Canis</taxon>
    </lineage>
</organism>
<dbReference type="Pfam" id="PF22691">
    <property type="entry name" value="Thiolase_C_1"/>
    <property type="match status" value="1"/>
</dbReference>
<dbReference type="InterPro" id="IPR003033">
    <property type="entry name" value="SCP2_sterol-bd_dom"/>
</dbReference>
<evidence type="ECO:0000313" key="13">
    <source>
        <dbReference type="Proteomes" id="UP000002254"/>
    </source>
</evidence>
<dbReference type="Proteomes" id="UP000002254">
    <property type="component" value="Chromosome 5"/>
</dbReference>